<dbReference type="AlphaFoldDB" id="A0AAV9HTY8"/>
<reference evidence="2" key="2">
    <citation type="submission" date="2023-06" db="EMBL/GenBank/DDBJ databases">
        <authorList>
            <consortium name="Lawrence Berkeley National Laboratory"/>
            <person name="Mondo S.J."/>
            <person name="Hensen N."/>
            <person name="Bonometti L."/>
            <person name="Westerberg I."/>
            <person name="Brannstrom I.O."/>
            <person name="Guillou S."/>
            <person name="Cros-Aarteil S."/>
            <person name="Calhoun S."/>
            <person name="Haridas S."/>
            <person name="Kuo A."/>
            <person name="Pangilinan J."/>
            <person name="Riley R."/>
            <person name="Labutti K."/>
            <person name="Andreopoulos B."/>
            <person name="Lipzen A."/>
            <person name="Chen C."/>
            <person name="Yanf M."/>
            <person name="Daum C."/>
            <person name="Ng V."/>
            <person name="Clum A."/>
            <person name="Steindorff A."/>
            <person name="Ohm R."/>
            <person name="Martin F."/>
            <person name="Silar P."/>
            <person name="Natvig D."/>
            <person name="Lalanne C."/>
            <person name="Gautier V."/>
            <person name="Ament-Velasquez S.L."/>
            <person name="Kruys A."/>
            <person name="Hutchinson M.I."/>
            <person name="Powell A.J."/>
            <person name="Barry K."/>
            <person name="Miller A.N."/>
            <person name="Grigoriev I.V."/>
            <person name="Debuchy R."/>
            <person name="Gladieux P."/>
            <person name="Thoren M.H."/>
            <person name="Johannesson H."/>
        </authorList>
    </citation>
    <scope>NUCLEOTIDE SEQUENCE</scope>
    <source>
        <strain evidence="2">PSN324</strain>
    </source>
</reference>
<feature type="compositionally biased region" description="Low complexity" evidence="1">
    <location>
        <begin position="280"/>
        <end position="309"/>
    </location>
</feature>
<evidence type="ECO:0000313" key="2">
    <source>
        <dbReference type="EMBL" id="KAK4463231.1"/>
    </source>
</evidence>
<evidence type="ECO:0000313" key="3">
    <source>
        <dbReference type="Proteomes" id="UP001321749"/>
    </source>
</evidence>
<protein>
    <submittedName>
        <fullName evidence="2">Uncharacterized protein</fullName>
    </submittedName>
</protein>
<keyword evidence="3" id="KW-1185">Reference proteome</keyword>
<evidence type="ECO:0000256" key="1">
    <source>
        <dbReference type="SAM" id="MobiDB-lite"/>
    </source>
</evidence>
<dbReference type="Proteomes" id="UP001321749">
    <property type="component" value="Unassembled WGS sequence"/>
</dbReference>
<gene>
    <name evidence="2" type="ORF">QBC42DRAFT_285704</name>
</gene>
<feature type="region of interest" description="Disordered" evidence="1">
    <location>
        <begin position="227"/>
        <end position="314"/>
    </location>
</feature>
<name>A0AAV9HTY8_9PEZI</name>
<feature type="compositionally biased region" description="Basic residues" evidence="1">
    <location>
        <begin position="251"/>
        <end position="261"/>
    </location>
</feature>
<proteinExistence type="predicted"/>
<feature type="region of interest" description="Disordered" evidence="1">
    <location>
        <begin position="332"/>
        <end position="356"/>
    </location>
</feature>
<dbReference type="EMBL" id="MU864962">
    <property type="protein sequence ID" value="KAK4463231.1"/>
    <property type="molecule type" value="Genomic_DNA"/>
</dbReference>
<sequence length="397" mass="44147">MGASRILHIITNLTQQKWRTAFDAISTLPEPMHPSYHPAKTGGTPLALQDDLHHVNQLFEAIMQHHAYGIDASADHSLNKLLLAALQTCEELQTSSPSSPASSLQYWHHHHADGSWAAETVHWLSPSAIAIQDHLEFYRAVLHYFTAFSAQRCEILNGTARQILHRLSPRINNLSTWSMAATRTPQSQASRQAIVQALSDASCADAARRDEWSSRLRTRVGRENSFGSLGRKHYLTPESSDSISPSEDRKKRLRPRPRRQTSAKETSVCLNTGVLPTPLSQSGDLSSSRSRGSSSSAGSISSSPSDNSGEYLPSCETPDLTFVSYSCMMEQKEERGEEKSGIGIGSGGVDGEDGWMEQPTLLVGSERMREYLMGFEDRRWENQKAERRMGDTNTYCW</sequence>
<reference evidence="2" key="1">
    <citation type="journal article" date="2023" name="Mol. Phylogenet. Evol.">
        <title>Genome-scale phylogeny and comparative genomics of the fungal order Sordariales.</title>
        <authorList>
            <person name="Hensen N."/>
            <person name="Bonometti L."/>
            <person name="Westerberg I."/>
            <person name="Brannstrom I.O."/>
            <person name="Guillou S."/>
            <person name="Cros-Aarteil S."/>
            <person name="Calhoun S."/>
            <person name="Haridas S."/>
            <person name="Kuo A."/>
            <person name="Mondo S."/>
            <person name="Pangilinan J."/>
            <person name="Riley R."/>
            <person name="LaButti K."/>
            <person name="Andreopoulos B."/>
            <person name="Lipzen A."/>
            <person name="Chen C."/>
            <person name="Yan M."/>
            <person name="Daum C."/>
            <person name="Ng V."/>
            <person name="Clum A."/>
            <person name="Steindorff A."/>
            <person name="Ohm R.A."/>
            <person name="Martin F."/>
            <person name="Silar P."/>
            <person name="Natvig D.O."/>
            <person name="Lalanne C."/>
            <person name="Gautier V."/>
            <person name="Ament-Velasquez S.L."/>
            <person name="Kruys A."/>
            <person name="Hutchinson M.I."/>
            <person name="Powell A.J."/>
            <person name="Barry K."/>
            <person name="Miller A.N."/>
            <person name="Grigoriev I.V."/>
            <person name="Debuchy R."/>
            <person name="Gladieux P."/>
            <person name="Hiltunen Thoren M."/>
            <person name="Johannesson H."/>
        </authorList>
    </citation>
    <scope>NUCLEOTIDE SEQUENCE</scope>
    <source>
        <strain evidence="2">PSN324</strain>
    </source>
</reference>
<organism evidence="2 3">
    <name type="scientific">Cladorrhinum samala</name>
    <dbReference type="NCBI Taxonomy" id="585594"/>
    <lineage>
        <taxon>Eukaryota</taxon>
        <taxon>Fungi</taxon>
        <taxon>Dikarya</taxon>
        <taxon>Ascomycota</taxon>
        <taxon>Pezizomycotina</taxon>
        <taxon>Sordariomycetes</taxon>
        <taxon>Sordariomycetidae</taxon>
        <taxon>Sordariales</taxon>
        <taxon>Podosporaceae</taxon>
        <taxon>Cladorrhinum</taxon>
    </lineage>
</organism>
<accession>A0AAV9HTY8</accession>
<comment type="caution">
    <text evidence="2">The sequence shown here is derived from an EMBL/GenBank/DDBJ whole genome shotgun (WGS) entry which is preliminary data.</text>
</comment>